<feature type="domain" description="Glycosyl hydrolase family 92 N-terminal" evidence="5">
    <location>
        <begin position="23"/>
        <end position="271"/>
    </location>
</feature>
<dbReference type="OrthoDB" id="9804511at2"/>
<dbReference type="InterPro" id="IPR014718">
    <property type="entry name" value="GH-type_carb-bd"/>
</dbReference>
<dbReference type="PANTHER" id="PTHR12143">
    <property type="entry name" value="PEPTIDE N-GLYCANASE PNGASE -RELATED"/>
    <property type="match status" value="1"/>
</dbReference>
<name>A0A1I5TRL7_9BACT</name>
<dbReference type="Gene3D" id="1.20.1050.60">
    <property type="entry name" value="alpha-1,2-mannosidase"/>
    <property type="match status" value="1"/>
</dbReference>
<dbReference type="Gene3D" id="3.30.2080.10">
    <property type="entry name" value="GH92 mannosidase domain"/>
    <property type="match status" value="1"/>
</dbReference>
<dbReference type="NCBIfam" id="TIGR01180">
    <property type="entry name" value="aman2_put"/>
    <property type="match status" value="1"/>
</dbReference>
<evidence type="ECO:0000259" key="5">
    <source>
        <dbReference type="Pfam" id="PF17678"/>
    </source>
</evidence>
<dbReference type="Proteomes" id="UP000199306">
    <property type="component" value="Unassembled WGS sequence"/>
</dbReference>
<dbReference type="InterPro" id="IPR005887">
    <property type="entry name" value="GH92_a_mannosidase_put"/>
</dbReference>
<dbReference type="PANTHER" id="PTHR12143:SF43">
    <property type="entry name" value="PUTATIVE-RELATED"/>
    <property type="match status" value="1"/>
</dbReference>
<dbReference type="Pfam" id="PF17678">
    <property type="entry name" value="Glyco_hydro_92N"/>
    <property type="match status" value="1"/>
</dbReference>
<dbReference type="GO" id="GO:0006516">
    <property type="term" value="P:glycoprotein catabolic process"/>
    <property type="evidence" value="ECO:0007669"/>
    <property type="project" value="TreeGrafter"/>
</dbReference>
<evidence type="ECO:0000256" key="1">
    <source>
        <dbReference type="ARBA" id="ARBA00001913"/>
    </source>
</evidence>
<dbReference type="RefSeq" id="WP_092017362.1">
    <property type="nucleotide sequence ID" value="NZ_FOXH01000006.1"/>
</dbReference>
<proteinExistence type="predicted"/>
<feature type="domain" description="Glycosyl hydrolase family 92" evidence="4">
    <location>
        <begin position="277"/>
        <end position="740"/>
    </location>
</feature>
<keyword evidence="3" id="KW-0106">Calcium</keyword>
<protein>
    <submittedName>
        <fullName evidence="6">Alpha-1,2-mannosidase, putative</fullName>
    </submittedName>
</protein>
<evidence type="ECO:0000256" key="3">
    <source>
        <dbReference type="ARBA" id="ARBA00022837"/>
    </source>
</evidence>
<evidence type="ECO:0000313" key="6">
    <source>
        <dbReference type="EMBL" id="SFP85628.1"/>
    </source>
</evidence>
<dbReference type="GO" id="GO:0005829">
    <property type="term" value="C:cytosol"/>
    <property type="evidence" value="ECO:0007669"/>
    <property type="project" value="TreeGrafter"/>
</dbReference>
<dbReference type="InterPro" id="IPR041371">
    <property type="entry name" value="GH92_N"/>
</dbReference>
<dbReference type="InterPro" id="IPR012939">
    <property type="entry name" value="Glyco_hydro_92"/>
</dbReference>
<comment type="subunit">
    <text evidence="2">Monomer.</text>
</comment>
<dbReference type="Pfam" id="PF07971">
    <property type="entry name" value="Glyco_hydro_92"/>
    <property type="match status" value="1"/>
</dbReference>
<dbReference type="FunFam" id="3.30.2080.10:FF:000001">
    <property type="entry name" value="Alpha-1,2-mannosidase subfamily"/>
    <property type="match status" value="1"/>
</dbReference>
<accession>A0A1I5TRL7</accession>
<dbReference type="AlphaFoldDB" id="A0A1I5TRL7"/>
<dbReference type="GO" id="GO:0030246">
    <property type="term" value="F:carbohydrate binding"/>
    <property type="evidence" value="ECO:0007669"/>
    <property type="project" value="InterPro"/>
</dbReference>
<dbReference type="Gene3D" id="1.20.1610.10">
    <property type="entry name" value="alpha-1,2-mannosidases domains"/>
    <property type="match status" value="1"/>
</dbReference>
<evidence type="ECO:0000259" key="4">
    <source>
        <dbReference type="Pfam" id="PF07971"/>
    </source>
</evidence>
<evidence type="ECO:0000313" key="7">
    <source>
        <dbReference type="Proteomes" id="UP000199306"/>
    </source>
</evidence>
<organism evidence="6 7">
    <name type="scientific">Pseudarcicella hirudinis</name>
    <dbReference type="NCBI Taxonomy" id="1079859"/>
    <lineage>
        <taxon>Bacteria</taxon>
        <taxon>Pseudomonadati</taxon>
        <taxon>Bacteroidota</taxon>
        <taxon>Cytophagia</taxon>
        <taxon>Cytophagales</taxon>
        <taxon>Flectobacillaceae</taxon>
        <taxon>Pseudarcicella</taxon>
    </lineage>
</organism>
<dbReference type="FunFam" id="1.20.1050.60:FF:000001">
    <property type="entry name" value="Putative alpha-1,2-mannosidase"/>
    <property type="match status" value="1"/>
</dbReference>
<dbReference type="InterPro" id="IPR008928">
    <property type="entry name" value="6-hairpin_glycosidase_sf"/>
</dbReference>
<dbReference type="STRING" id="1079859.SAMN04515674_106168"/>
<comment type="cofactor">
    <cofactor evidence="1">
        <name>Ca(2+)</name>
        <dbReference type="ChEBI" id="CHEBI:29108"/>
    </cofactor>
</comment>
<reference evidence="6 7" key="1">
    <citation type="submission" date="2016-10" db="EMBL/GenBank/DDBJ databases">
        <authorList>
            <person name="de Groot N.N."/>
        </authorList>
    </citation>
    <scope>NUCLEOTIDE SEQUENCE [LARGE SCALE GENOMIC DNA]</scope>
    <source>
        <strain evidence="7">E92,LMG 26720,CCM 7988</strain>
    </source>
</reference>
<sequence>MRYILFFLCFSQICFAQKKPLQYVNPFIGSAPSSTESAQKHSEAGSELKGQIVPAIGVPQGMTTWTPQTRATELKCIPPFYYNDTKIQGFRGTHWMNGSCVQDYGSLTIMPLSGKLKVNPTERASSFNRKQEIAGPSYYSVTLTEAKVKAEMTATCRASILKFGFQTNKDNFILIEPNSDEGEGFVEIHPEKKEIVGYNPVHRIYQGSGKPAGFSGYFVIQFDKAFEASGTWQNNDIKWNSLTSKGDGKKQSLGAFVKFAGNMVKVRVGTSFSSLEGARKNLETEIPDWNFDKVKAQSEMAWKKALGKIKVQGSEDDKVLFYSALYHSKLTPRVFSDADGTYPGFADDENFYKAKGFSYYEDYNLWDTYRAVHPLHNLLEPKISSDMMESLVKKAEQGGWMPIFPCWNQYTAAMIGDHAIAAIGDAYIKGIKGIDIHKAYQYMQKNAFEVNSDPKSYEEGKGRRALATYLKYNYIPLEDSVWQAFHKREQVSRTLEYAYDDFVLAQVAKKLGKTEDSEVLMKRSQNFRNVIDPKTGYARGRYADGRWIEPFNPFAMRSSFITEGSPAQYTFYVPQDVQGLIEVVGGKKNFVSKLDTLFDKGYYWHGNEPNNQIVYLYPFAHSAWKTQERVRKIIREEYNSGPGGLSGNEDGGQMSAWLVFSMAGFYPVCPGTPYYIIGSPVFEETVISVSGGKQFIIKAKGNSDKKPYIFSARFNGKPYPKAYLTHEQIMKGGILELEMNSKPNPEWGNPPPAGSEK</sequence>
<evidence type="ECO:0000256" key="2">
    <source>
        <dbReference type="ARBA" id="ARBA00011245"/>
    </source>
</evidence>
<dbReference type="SUPFAM" id="SSF48208">
    <property type="entry name" value="Six-hairpin glycosidases"/>
    <property type="match status" value="1"/>
</dbReference>
<dbReference type="GO" id="GO:0005975">
    <property type="term" value="P:carbohydrate metabolic process"/>
    <property type="evidence" value="ECO:0007669"/>
    <property type="project" value="InterPro"/>
</dbReference>
<dbReference type="InterPro" id="IPR050883">
    <property type="entry name" value="PNGase"/>
</dbReference>
<dbReference type="Gene3D" id="2.70.98.10">
    <property type="match status" value="1"/>
</dbReference>
<gene>
    <name evidence="6" type="ORF">SAMN04515674_106168</name>
</gene>
<dbReference type="EMBL" id="FOXH01000006">
    <property type="protein sequence ID" value="SFP85628.1"/>
    <property type="molecule type" value="Genomic_DNA"/>
</dbReference>
<keyword evidence="7" id="KW-1185">Reference proteome</keyword>
<dbReference type="GO" id="GO:0000224">
    <property type="term" value="F:peptide-N4-(N-acetyl-beta-glucosaminyl)asparagine amidase activity"/>
    <property type="evidence" value="ECO:0007669"/>
    <property type="project" value="TreeGrafter"/>
</dbReference>